<dbReference type="KEGG" id="hnv:DDQ68_01755"/>
<dbReference type="EMBL" id="CP029145">
    <property type="protein sequence ID" value="AWM31624.1"/>
    <property type="molecule type" value="Genomic_DNA"/>
</dbReference>
<proteinExistence type="predicted"/>
<dbReference type="Proteomes" id="UP000245999">
    <property type="component" value="Chromosome"/>
</dbReference>
<sequence length="73" mass="7738">MSRRPTGPWPYLGRAWAPGRPEAPSAATLAVMRTADATMSPVERRAYAGPAPGAPHRPHLLPRPGLRGGLTTT</sequence>
<gene>
    <name evidence="2" type="ORF">DDQ68_01755</name>
</gene>
<feature type="region of interest" description="Disordered" evidence="1">
    <location>
        <begin position="45"/>
        <end position="73"/>
    </location>
</feature>
<evidence type="ECO:0000313" key="2">
    <source>
        <dbReference type="EMBL" id="AWM31624.1"/>
    </source>
</evidence>
<dbReference type="RefSeq" id="WP_109652576.1">
    <property type="nucleotide sequence ID" value="NZ_CP029145.1"/>
</dbReference>
<accession>A0A2Z3GQG1</accession>
<name>A0A2Z3GQG1_9BACT</name>
<protein>
    <submittedName>
        <fullName evidence="2">Uncharacterized protein</fullName>
    </submittedName>
</protein>
<feature type="region of interest" description="Disordered" evidence="1">
    <location>
        <begin position="1"/>
        <end position="20"/>
    </location>
</feature>
<keyword evidence="3" id="KW-1185">Reference proteome</keyword>
<dbReference type="AlphaFoldDB" id="A0A2Z3GQG1"/>
<reference evidence="3" key="1">
    <citation type="submission" date="2018-04" db="EMBL/GenBank/DDBJ databases">
        <title>Complete genome of Antarctic heterotrophic bacterium Hymenobacter nivis.</title>
        <authorList>
            <person name="Terashima M."/>
        </authorList>
    </citation>
    <scope>NUCLEOTIDE SEQUENCE [LARGE SCALE GENOMIC DNA]</scope>
    <source>
        <strain evidence="3">NBRC 111535</strain>
    </source>
</reference>
<evidence type="ECO:0000256" key="1">
    <source>
        <dbReference type="SAM" id="MobiDB-lite"/>
    </source>
</evidence>
<organism evidence="2 3">
    <name type="scientific">Hymenobacter nivis</name>
    <dbReference type="NCBI Taxonomy" id="1850093"/>
    <lineage>
        <taxon>Bacteria</taxon>
        <taxon>Pseudomonadati</taxon>
        <taxon>Bacteroidota</taxon>
        <taxon>Cytophagia</taxon>
        <taxon>Cytophagales</taxon>
        <taxon>Hymenobacteraceae</taxon>
        <taxon>Hymenobacter</taxon>
    </lineage>
</organism>
<evidence type="ECO:0000313" key="3">
    <source>
        <dbReference type="Proteomes" id="UP000245999"/>
    </source>
</evidence>